<dbReference type="GO" id="GO:0016887">
    <property type="term" value="F:ATP hydrolysis activity"/>
    <property type="evidence" value="ECO:0007669"/>
    <property type="project" value="InterPro"/>
</dbReference>
<dbReference type="InterPro" id="IPR003439">
    <property type="entry name" value="ABC_transporter-like_ATP-bd"/>
</dbReference>
<dbReference type="GO" id="GO:0005524">
    <property type="term" value="F:ATP binding"/>
    <property type="evidence" value="ECO:0007669"/>
    <property type="project" value="UniProtKB-KW"/>
</dbReference>
<dbReference type="AlphaFoldDB" id="A0A383RJQ3"/>
<keyword evidence="6" id="KW-0472">Membrane</keyword>
<evidence type="ECO:0000256" key="3">
    <source>
        <dbReference type="ARBA" id="ARBA00022741"/>
    </source>
</evidence>
<dbReference type="EMBL" id="LS992241">
    <property type="protein sequence ID" value="SYX87083.1"/>
    <property type="molecule type" value="Genomic_DNA"/>
</dbReference>
<evidence type="ECO:0000256" key="5">
    <source>
        <dbReference type="ARBA" id="ARBA00022967"/>
    </source>
</evidence>
<dbReference type="InterPro" id="IPR050166">
    <property type="entry name" value="ABC_transporter_ATP-bind"/>
</dbReference>
<evidence type="ECO:0000259" key="7">
    <source>
        <dbReference type="PROSITE" id="PS50893"/>
    </source>
</evidence>
<dbReference type="RefSeq" id="WP_138188793.1">
    <property type="nucleotide sequence ID" value="NZ_LS992241.1"/>
</dbReference>
<dbReference type="Gene3D" id="3.40.50.300">
    <property type="entry name" value="P-loop containing nucleotide triphosphate hydrolases"/>
    <property type="match status" value="1"/>
</dbReference>
<keyword evidence="5" id="KW-1278">Translocase</keyword>
<evidence type="ECO:0000256" key="2">
    <source>
        <dbReference type="ARBA" id="ARBA00022475"/>
    </source>
</evidence>
<keyword evidence="1" id="KW-0813">Transport</keyword>
<name>A0A383RJQ3_PAEAL</name>
<evidence type="ECO:0000313" key="9">
    <source>
        <dbReference type="Proteomes" id="UP000304148"/>
    </source>
</evidence>
<dbReference type="InterPro" id="IPR027417">
    <property type="entry name" value="P-loop_NTPase"/>
</dbReference>
<dbReference type="Pfam" id="PF00005">
    <property type="entry name" value="ABC_tran"/>
    <property type="match status" value="1"/>
</dbReference>
<keyword evidence="3" id="KW-0547">Nucleotide-binding</keyword>
<dbReference type="SMART" id="SM00382">
    <property type="entry name" value="AAA"/>
    <property type="match status" value="1"/>
</dbReference>
<dbReference type="InterPro" id="IPR003593">
    <property type="entry name" value="AAA+_ATPase"/>
</dbReference>
<dbReference type="Proteomes" id="UP000304148">
    <property type="component" value="Chromosome"/>
</dbReference>
<dbReference type="PROSITE" id="PS00211">
    <property type="entry name" value="ABC_TRANSPORTER_1"/>
    <property type="match status" value="1"/>
</dbReference>
<keyword evidence="2" id="KW-1003">Cell membrane</keyword>
<feature type="domain" description="ABC transporter" evidence="7">
    <location>
        <begin position="34"/>
        <end position="255"/>
    </location>
</feature>
<evidence type="ECO:0000256" key="1">
    <source>
        <dbReference type="ARBA" id="ARBA00022448"/>
    </source>
</evidence>
<keyword evidence="4 8" id="KW-0067">ATP-binding</keyword>
<protein>
    <submittedName>
        <fullName evidence="8">Alkanesulfonate transporter subunit ATP-binding component of ABC superfamily</fullName>
    </submittedName>
</protein>
<reference evidence="9" key="1">
    <citation type="submission" date="2018-08" db="EMBL/GenBank/DDBJ databases">
        <authorList>
            <person name="Chevrot R."/>
        </authorList>
    </citation>
    <scope>NUCLEOTIDE SEQUENCE [LARGE SCALE GENOMIC DNA]</scope>
</reference>
<evidence type="ECO:0000313" key="8">
    <source>
        <dbReference type="EMBL" id="SYX87083.1"/>
    </source>
</evidence>
<dbReference type="CDD" id="cd03293">
    <property type="entry name" value="ABC_NrtD_SsuB_transporters"/>
    <property type="match status" value="1"/>
</dbReference>
<gene>
    <name evidence="8" type="primary">ssuB</name>
    <name evidence="8" type="ORF">PBLR_15512</name>
</gene>
<proteinExistence type="predicted"/>
<dbReference type="PANTHER" id="PTHR42788:SF17">
    <property type="entry name" value="ALIPHATIC SULFONATES IMPORT ATP-BINDING PROTEIN SSUB"/>
    <property type="match status" value="1"/>
</dbReference>
<dbReference type="InterPro" id="IPR017871">
    <property type="entry name" value="ABC_transporter-like_CS"/>
</dbReference>
<dbReference type="SUPFAM" id="SSF52540">
    <property type="entry name" value="P-loop containing nucleoside triphosphate hydrolases"/>
    <property type="match status" value="1"/>
</dbReference>
<dbReference type="PANTHER" id="PTHR42788">
    <property type="entry name" value="TAURINE IMPORT ATP-BINDING PROTEIN-RELATED"/>
    <property type="match status" value="1"/>
</dbReference>
<accession>A0A383RJQ3</accession>
<dbReference type="PROSITE" id="PS50893">
    <property type="entry name" value="ABC_TRANSPORTER_2"/>
    <property type="match status" value="1"/>
</dbReference>
<organism evidence="8 9">
    <name type="scientific">Paenibacillus alvei</name>
    <name type="common">Bacillus alvei</name>
    <dbReference type="NCBI Taxonomy" id="44250"/>
    <lineage>
        <taxon>Bacteria</taxon>
        <taxon>Bacillati</taxon>
        <taxon>Bacillota</taxon>
        <taxon>Bacilli</taxon>
        <taxon>Bacillales</taxon>
        <taxon>Paenibacillaceae</taxon>
        <taxon>Paenibacillus</taxon>
    </lineage>
</organism>
<evidence type="ECO:0000256" key="4">
    <source>
        <dbReference type="ARBA" id="ARBA00022840"/>
    </source>
</evidence>
<evidence type="ECO:0000256" key="6">
    <source>
        <dbReference type="ARBA" id="ARBA00023136"/>
    </source>
</evidence>
<sequence>MGGYQAMRPLAQTRWPLQANETAPDQAAAVGAEIRISGVSKSFGEHQVLDHIDVTIPEGQFVAVVGRSGCGKSTLLRLLAGLETVTEGELLIDGEPIHGIQGSTTVMFQENRLIPWKTVIDNVGIGLQGNWNGRAEQALLQVGFDSRQNDWPSTLSGGQKQRVALARALVRKPRLLLLDEPLSALDALTKLEMQQLIASLWGTQRFTTLLVTHDVNEAVRLADRIVLIDQGRIALDVANPCARPRQVTDQEFGALERRVLERIFADSAAI</sequence>